<dbReference type="SUPFAM" id="SSF46955">
    <property type="entry name" value="Putative DNA-binding domain"/>
    <property type="match status" value="1"/>
</dbReference>
<evidence type="ECO:0000256" key="12">
    <source>
        <dbReference type="ARBA" id="ARBA00022917"/>
    </source>
</evidence>
<evidence type="ECO:0000259" key="17">
    <source>
        <dbReference type="PROSITE" id="PS50886"/>
    </source>
</evidence>
<dbReference type="GO" id="GO:0006432">
    <property type="term" value="P:phenylalanyl-tRNA aminoacylation"/>
    <property type="evidence" value="ECO:0007669"/>
    <property type="project" value="UniProtKB-UniRule"/>
</dbReference>
<keyword evidence="9 15" id="KW-0067">ATP-binding</keyword>
<keyword evidence="5 16" id="KW-0820">tRNA-binding</keyword>
<evidence type="ECO:0000256" key="8">
    <source>
        <dbReference type="ARBA" id="ARBA00022741"/>
    </source>
</evidence>
<dbReference type="InterPro" id="IPR002547">
    <property type="entry name" value="tRNA-bd_dom"/>
</dbReference>
<evidence type="ECO:0000259" key="19">
    <source>
        <dbReference type="PROSITE" id="PS51483"/>
    </source>
</evidence>
<dbReference type="RefSeq" id="WP_096684937.1">
    <property type="nucleotide sequence ID" value="NZ_AP014564.1"/>
</dbReference>
<dbReference type="CDD" id="cd00769">
    <property type="entry name" value="PheRS_beta_core"/>
    <property type="match status" value="1"/>
</dbReference>
<dbReference type="FunFam" id="2.40.50.140:FF:000045">
    <property type="entry name" value="Phenylalanine--tRNA ligase beta subunit"/>
    <property type="match status" value="1"/>
</dbReference>
<dbReference type="OrthoDB" id="9805455at2"/>
<keyword evidence="11 16" id="KW-0694">RNA-binding</keyword>
<dbReference type="InterPro" id="IPR033714">
    <property type="entry name" value="tRNA_bind_bactPheRS"/>
</dbReference>
<feature type="binding site" evidence="15">
    <location>
        <position position="479"/>
    </location>
    <ligand>
        <name>Mg(2+)</name>
        <dbReference type="ChEBI" id="CHEBI:18420"/>
        <note>shared with alpha subunit</note>
    </ligand>
</feature>
<dbReference type="Pfam" id="PF03147">
    <property type="entry name" value="FDX-ACB"/>
    <property type="match status" value="1"/>
</dbReference>
<dbReference type="InterPro" id="IPR005146">
    <property type="entry name" value="B3/B4_tRNA-bd"/>
</dbReference>
<dbReference type="FunFam" id="3.30.70.380:FF:000001">
    <property type="entry name" value="Phenylalanine--tRNA ligase beta subunit"/>
    <property type="match status" value="1"/>
</dbReference>
<dbReference type="NCBIfam" id="NF045760">
    <property type="entry name" value="YtpR"/>
    <property type="match status" value="1"/>
</dbReference>
<keyword evidence="13 15" id="KW-0030">Aminoacyl-tRNA synthetase</keyword>
<dbReference type="PROSITE" id="PS51483">
    <property type="entry name" value="B5"/>
    <property type="match status" value="1"/>
</dbReference>
<dbReference type="Pfam" id="PF17759">
    <property type="entry name" value="tRNA_synthFbeta"/>
    <property type="match status" value="1"/>
</dbReference>
<dbReference type="Pfam" id="PF03484">
    <property type="entry name" value="B5"/>
    <property type="match status" value="1"/>
</dbReference>
<evidence type="ECO:0000256" key="5">
    <source>
        <dbReference type="ARBA" id="ARBA00022555"/>
    </source>
</evidence>
<gene>
    <name evidence="15" type="primary">pheT</name>
    <name evidence="20" type="ORF">JBKA6_0199</name>
</gene>
<sequence length="811" mass="91006">MKISYDWLRDYLEIDDTIEHVCKLLTDIGLEVEATEVFETVKGGLRGVVVGEVLSCRKHPNAEKLNITSVDVGNESVLEIVCGAANVEAGQKVPVALVGTVLYGDNGEEFEIKRRKIRGLDSNGMICAEDEIGISSEKSHGIMVLDKDLPVGMPASEVFNVKSDYIIEIGLTPNRADAMSHFGVARDIKAAYERLNKNFIWNSNKAIDNFSISSKDKDCISVKVEDEVLAPRYAGLSISNLKIMPSPKWLQDRLISIGVSPVNNVVDITNYISHDLGQPLHAFDLDQIRGGIVVRRASKGEKITTLDEIERELHTDDLVICDSEKPMCIAGVLGGKLSGVSNNTDKIFLESAYFNPVSIRKTSKRHSINTQSSFKFERGIDPNLCLYALKKAALLICEIAGGEISSDIFDNYPNPIKASVIDFSIDRAQRIIGKEMSSSEIKSILKSLEIEIISENKNSLNIQVPAYRVDVEREIDVIEDVLRIYGYDNIEPSEKVSIPIISNDKKNCPEKITGIIADYISYNGFNEIMTNSLTKESYTTASNSLKENEYVKILNPLSSDLSLMRQTMLFGGLEVISFNINRKETDLKLFEFGNVYRQVGEDYIEKKQLSLFVTGKRGSDNWIKKYQDVDLFYSKGILENILNKLGIKDTEYVPVKNDLFSEGLGIELDGKTIASMGWVSSNILKRANVKQGVIFIDFYWDEILESLREDNIKHEDMAKYPKVRRDLSLLLDEGVSYQQILKASTRAELKILKEVDLFDVYQGENLPKGKKSYSISFVLQDQDKTLTDKRIEKTMNKIQSALELQFGATLR</sequence>
<dbReference type="SUPFAM" id="SSF54991">
    <property type="entry name" value="Anticodon-binding domain of PheRS"/>
    <property type="match status" value="1"/>
</dbReference>
<keyword evidence="12 15" id="KW-0648">Protein biosynthesis</keyword>
<evidence type="ECO:0000256" key="10">
    <source>
        <dbReference type="ARBA" id="ARBA00022842"/>
    </source>
</evidence>
<dbReference type="PANTHER" id="PTHR10947:SF0">
    <property type="entry name" value="PHENYLALANINE--TRNA LIGASE BETA SUBUNIT"/>
    <property type="match status" value="1"/>
</dbReference>
<evidence type="ECO:0000256" key="7">
    <source>
        <dbReference type="ARBA" id="ARBA00022723"/>
    </source>
</evidence>
<dbReference type="PANTHER" id="PTHR10947">
    <property type="entry name" value="PHENYLALANYL-TRNA SYNTHETASE BETA CHAIN AND LEUCINE-RICH REPEAT-CONTAINING PROTEIN 47"/>
    <property type="match status" value="1"/>
</dbReference>
<dbReference type="EMBL" id="AP014564">
    <property type="protein sequence ID" value="BAV94212.1"/>
    <property type="molecule type" value="Genomic_DNA"/>
</dbReference>
<dbReference type="Gene3D" id="3.50.40.10">
    <property type="entry name" value="Phenylalanyl-trna Synthetase, Chain B, domain 3"/>
    <property type="match status" value="1"/>
</dbReference>
<dbReference type="SMART" id="SM00896">
    <property type="entry name" value="FDX-ACB"/>
    <property type="match status" value="1"/>
</dbReference>
<name>A0A1J1E2E6_9FLAO</name>
<dbReference type="InterPro" id="IPR036690">
    <property type="entry name" value="Fdx_antiC-bd_sf"/>
</dbReference>
<dbReference type="Gene3D" id="3.30.70.380">
    <property type="entry name" value="Ferrodoxin-fold anticodon-binding domain"/>
    <property type="match status" value="1"/>
</dbReference>
<feature type="domain" description="B5" evidence="19">
    <location>
        <begin position="416"/>
        <end position="492"/>
    </location>
</feature>
<organism evidence="20 21">
    <name type="scientific">Ichthyobacterium seriolicida</name>
    <dbReference type="NCBI Taxonomy" id="242600"/>
    <lineage>
        <taxon>Bacteria</taxon>
        <taxon>Pseudomonadati</taxon>
        <taxon>Bacteroidota</taxon>
        <taxon>Flavobacteriia</taxon>
        <taxon>Flavobacteriales</taxon>
        <taxon>Ichthyobacteriaceae</taxon>
        <taxon>Ichthyobacterium</taxon>
    </lineage>
</organism>
<dbReference type="GO" id="GO:0004826">
    <property type="term" value="F:phenylalanine-tRNA ligase activity"/>
    <property type="evidence" value="ECO:0007669"/>
    <property type="project" value="UniProtKB-UniRule"/>
</dbReference>
<dbReference type="InterPro" id="IPR045060">
    <property type="entry name" value="Phe-tRNA-ligase_IIc_bsu"/>
</dbReference>
<feature type="binding site" evidence="15">
    <location>
        <position position="476"/>
    </location>
    <ligand>
        <name>Mg(2+)</name>
        <dbReference type="ChEBI" id="CHEBI:18420"/>
        <note>shared with alpha subunit</note>
    </ligand>
</feature>
<dbReference type="InterPro" id="IPR004532">
    <property type="entry name" value="Phe-tRNA-ligase_IIc_bsu_bact"/>
</dbReference>
<dbReference type="CDD" id="cd02796">
    <property type="entry name" value="tRNA_bind_bactPheRS"/>
    <property type="match status" value="1"/>
</dbReference>
<accession>A0A1J1E2E6</accession>
<dbReference type="InterPro" id="IPR045864">
    <property type="entry name" value="aa-tRNA-synth_II/BPL/LPL"/>
</dbReference>
<dbReference type="SUPFAM" id="SSF55681">
    <property type="entry name" value="Class II aaRS and biotin synthetases"/>
    <property type="match status" value="1"/>
</dbReference>
<evidence type="ECO:0000256" key="9">
    <source>
        <dbReference type="ARBA" id="ARBA00022840"/>
    </source>
</evidence>
<dbReference type="GO" id="GO:0009328">
    <property type="term" value="C:phenylalanine-tRNA ligase complex"/>
    <property type="evidence" value="ECO:0007669"/>
    <property type="project" value="TreeGrafter"/>
</dbReference>
<dbReference type="InterPro" id="IPR012340">
    <property type="entry name" value="NA-bd_OB-fold"/>
</dbReference>
<proteinExistence type="inferred from homology"/>
<feature type="binding site" evidence="15">
    <location>
        <position position="480"/>
    </location>
    <ligand>
        <name>Mg(2+)</name>
        <dbReference type="ChEBI" id="CHEBI:18420"/>
        <note>shared with alpha subunit</note>
    </ligand>
</feature>
<reference evidence="20 21" key="1">
    <citation type="submission" date="2014-03" db="EMBL/GenBank/DDBJ databases">
        <title>complete genome sequence of Flavobacteriaceae bacterium JBKA-6.</title>
        <authorList>
            <person name="Takano T."/>
            <person name="Nakamura Y."/>
            <person name="Takuma S."/>
            <person name="Yasuike M."/>
            <person name="Matsuyama T."/>
            <person name="Sakai T."/>
            <person name="Fujiwara A."/>
            <person name="Kimoto K."/>
            <person name="Fukuda Y."/>
            <person name="Kondo H."/>
            <person name="Hirono I."/>
            <person name="Nakayasu C."/>
        </authorList>
    </citation>
    <scope>NUCLEOTIDE SEQUENCE [LARGE SCALE GENOMIC DNA]</scope>
    <source>
        <strain evidence="20 21">JBKA-6</strain>
    </source>
</reference>
<dbReference type="AlphaFoldDB" id="A0A1J1E2E6"/>
<dbReference type="InterPro" id="IPR009061">
    <property type="entry name" value="DNA-bd_dom_put_sf"/>
</dbReference>
<evidence type="ECO:0000256" key="4">
    <source>
        <dbReference type="ARBA" id="ARBA00022490"/>
    </source>
</evidence>
<dbReference type="Gene3D" id="3.30.930.10">
    <property type="entry name" value="Bira Bifunctional Protein, Domain 2"/>
    <property type="match status" value="1"/>
</dbReference>
<dbReference type="Pfam" id="PF01588">
    <property type="entry name" value="tRNA_bind"/>
    <property type="match status" value="1"/>
</dbReference>
<comment type="cofactor">
    <cofactor evidence="15">
        <name>Mg(2+)</name>
        <dbReference type="ChEBI" id="CHEBI:18420"/>
    </cofactor>
    <text evidence="15">Binds 2 magnesium ions per tetramer.</text>
</comment>
<keyword evidence="7 15" id="KW-0479">Metal-binding</keyword>
<evidence type="ECO:0000256" key="13">
    <source>
        <dbReference type="ARBA" id="ARBA00023146"/>
    </source>
</evidence>
<dbReference type="Proteomes" id="UP000243197">
    <property type="component" value="Chromosome"/>
</dbReference>
<dbReference type="NCBIfam" id="TIGR00472">
    <property type="entry name" value="pheT_bact"/>
    <property type="match status" value="1"/>
</dbReference>
<comment type="catalytic activity">
    <reaction evidence="14 15">
        <text>tRNA(Phe) + L-phenylalanine + ATP = L-phenylalanyl-tRNA(Phe) + AMP + diphosphate + H(+)</text>
        <dbReference type="Rhea" id="RHEA:19413"/>
        <dbReference type="Rhea" id="RHEA-COMP:9668"/>
        <dbReference type="Rhea" id="RHEA-COMP:9699"/>
        <dbReference type="ChEBI" id="CHEBI:15378"/>
        <dbReference type="ChEBI" id="CHEBI:30616"/>
        <dbReference type="ChEBI" id="CHEBI:33019"/>
        <dbReference type="ChEBI" id="CHEBI:58095"/>
        <dbReference type="ChEBI" id="CHEBI:78442"/>
        <dbReference type="ChEBI" id="CHEBI:78531"/>
        <dbReference type="ChEBI" id="CHEBI:456215"/>
        <dbReference type="EC" id="6.1.1.20"/>
    </reaction>
</comment>
<dbReference type="InterPro" id="IPR005121">
    <property type="entry name" value="Fdx_antiC-bd"/>
</dbReference>
<evidence type="ECO:0000256" key="15">
    <source>
        <dbReference type="HAMAP-Rule" id="MF_00283"/>
    </source>
</evidence>
<evidence type="ECO:0000256" key="11">
    <source>
        <dbReference type="ARBA" id="ARBA00022884"/>
    </source>
</evidence>
<dbReference type="GO" id="GO:0005524">
    <property type="term" value="F:ATP binding"/>
    <property type="evidence" value="ECO:0007669"/>
    <property type="project" value="UniProtKB-UniRule"/>
</dbReference>
<dbReference type="FunFam" id="3.50.40.10:FF:000001">
    <property type="entry name" value="Phenylalanine--tRNA ligase beta subunit"/>
    <property type="match status" value="1"/>
</dbReference>
<dbReference type="HAMAP" id="MF_00283">
    <property type="entry name" value="Phe_tRNA_synth_beta1"/>
    <property type="match status" value="1"/>
</dbReference>
<dbReference type="GO" id="GO:0000287">
    <property type="term" value="F:magnesium ion binding"/>
    <property type="evidence" value="ECO:0007669"/>
    <property type="project" value="UniProtKB-UniRule"/>
</dbReference>
<evidence type="ECO:0000259" key="18">
    <source>
        <dbReference type="PROSITE" id="PS51447"/>
    </source>
</evidence>
<dbReference type="Pfam" id="PF03483">
    <property type="entry name" value="B3_4"/>
    <property type="match status" value="1"/>
</dbReference>
<comment type="similarity">
    <text evidence="2 15">Belongs to the phenylalanyl-tRNA synthetase beta subunit family. Type 1 subfamily.</text>
</comment>
<evidence type="ECO:0000256" key="6">
    <source>
        <dbReference type="ARBA" id="ARBA00022598"/>
    </source>
</evidence>
<keyword evidence="21" id="KW-1185">Reference proteome</keyword>
<dbReference type="KEGG" id="ise:JBKA6_0199"/>
<evidence type="ECO:0000313" key="20">
    <source>
        <dbReference type="EMBL" id="BAV94212.1"/>
    </source>
</evidence>
<feature type="domain" description="FDX-ACB" evidence="18">
    <location>
        <begin position="718"/>
        <end position="811"/>
    </location>
</feature>
<dbReference type="SMART" id="SM00874">
    <property type="entry name" value="B5"/>
    <property type="match status" value="1"/>
</dbReference>
<dbReference type="Gene3D" id="2.40.50.140">
    <property type="entry name" value="Nucleic acid-binding proteins"/>
    <property type="match status" value="1"/>
</dbReference>
<comment type="subunit">
    <text evidence="3 15">Tetramer of two alpha and two beta subunits.</text>
</comment>
<evidence type="ECO:0000313" key="21">
    <source>
        <dbReference type="Proteomes" id="UP000243197"/>
    </source>
</evidence>
<dbReference type="Gene3D" id="3.30.56.10">
    <property type="match status" value="2"/>
</dbReference>
<dbReference type="PROSITE" id="PS51447">
    <property type="entry name" value="FDX_ACB"/>
    <property type="match status" value="1"/>
</dbReference>
<keyword evidence="8 15" id="KW-0547">Nucleotide-binding</keyword>
<dbReference type="InterPro" id="IPR005147">
    <property type="entry name" value="tRNA_synthase_B5-dom"/>
</dbReference>
<feature type="domain" description="TRNA-binding" evidence="17">
    <location>
        <begin position="42"/>
        <end position="156"/>
    </location>
</feature>
<dbReference type="SUPFAM" id="SSF56037">
    <property type="entry name" value="PheT/TilS domain"/>
    <property type="match status" value="1"/>
</dbReference>
<evidence type="ECO:0000256" key="1">
    <source>
        <dbReference type="ARBA" id="ARBA00004496"/>
    </source>
</evidence>
<evidence type="ECO:0000256" key="2">
    <source>
        <dbReference type="ARBA" id="ARBA00008653"/>
    </source>
</evidence>
<keyword evidence="10 15" id="KW-0460">Magnesium</keyword>
<keyword evidence="6 15" id="KW-0436">Ligase</keyword>
<evidence type="ECO:0000256" key="14">
    <source>
        <dbReference type="ARBA" id="ARBA00049255"/>
    </source>
</evidence>
<comment type="subcellular location">
    <subcellularLocation>
        <location evidence="1 15">Cytoplasm</location>
    </subcellularLocation>
</comment>
<dbReference type="EC" id="6.1.1.20" evidence="15"/>
<feature type="binding site" evidence="15">
    <location>
        <position position="470"/>
    </location>
    <ligand>
        <name>Mg(2+)</name>
        <dbReference type="ChEBI" id="CHEBI:18420"/>
        <note>shared with alpha subunit</note>
    </ligand>
</feature>
<dbReference type="GO" id="GO:0000049">
    <property type="term" value="F:tRNA binding"/>
    <property type="evidence" value="ECO:0007669"/>
    <property type="project" value="UniProtKB-UniRule"/>
</dbReference>
<keyword evidence="4 15" id="KW-0963">Cytoplasm</keyword>
<dbReference type="SUPFAM" id="SSF50249">
    <property type="entry name" value="Nucleic acid-binding proteins"/>
    <property type="match status" value="1"/>
</dbReference>
<evidence type="ECO:0000256" key="3">
    <source>
        <dbReference type="ARBA" id="ARBA00011209"/>
    </source>
</evidence>
<dbReference type="InterPro" id="IPR041616">
    <property type="entry name" value="PheRS_beta_core"/>
</dbReference>
<dbReference type="InterPro" id="IPR020825">
    <property type="entry name" value="Phe-tRNA_synthase-like_B3/B4"/>
</dbReference>
<dbReference type="PROSITE" id="PS50886">
    <property type="entry name" value="TRBD"/>
    <property type="match status" value="1"/>
</dbReference>
<protein>
    <recommendedName>
        <fullName evidence="15">Phenylalanine--tRNA ligase beta subunit</fullName>
        <ecNumber evidence="15">6.1.1.20</ecNumber>
    </recommendedName>
    <alternativeName>
        <fullName evidence="15">Phenylalanyl-tRNA synthetase beta subunit</fullName>
        <shortName evidence="15">PheRS</shortName>
    </alternativeName>
</protein>
<dbReference type="SMART" id="SM00873">
    <property type="entry name" value="B3_4"/>
    <property type="match status" value="1"/>
</dbReference>
<evidence type="ECO:0000256" key="16">
    <source>
        <dbReference type="PROSITE-ProRule" id="PRU00209"/>
    </source>
</evidence>